<sequence length="191" mass="21560">METVQLSCSHSIKDYFMILWYQQLEEELNLIAYVYYNSPTVESQFKNGFSVQGNGAKYSALNITTKDFGSTMTFYCAASKAHLLWFLISGQSLSDKVHQTPSEILVQTRGPEKLICVHTIPDFDMISWYVQLKSDTALSLIGYVRYTYSSTVDEYKDRFNVMGNGAKNSTLDFKPNVTGSSVTYYCAASEA</sequence>
<dbReference type="InterPro" id="IPR013783">
    <property type="entry name" value="Ig-like_fold"/>
</dbReference>
<protein>
    <recommendedName>
        <fullName evidence="4">Ig-like domain-containing protein</fullName>
    </recommendedName>
</protein>
<accession>A0A553MXM4</accession>
<dbReference type="InterPro" id="IPR050413">
    <property type="entry name" value="TCR_beta_variable"/>
</dbReference>
<dbReference type="Gene3D" id="2.60.40.10">
    <property type="entry name" value="Immunoglobulins"/>
    <property type="match status" value="2"/>
</dbReference>
<dbReference type="OrthoDB" id="8947657at2759"/>
<dbReference type="GO" id="GO:0005886">
    <property type="term" value="C:plasma membrane"/>
    <property type="evidence" value="ECO:0007669"/>
    <property type="project" value="TreeGrafter"/>
</dbReference>
<evidence type="ECO:0000313" key="3">
    <source>
        <dbReference type="Proteomes" id="UP000316079"/>
    </source>
</evidence>
<dbReference type="PANTHER" id="PTHR23268:SF102">
    <property type="entry name" value="IMMUNOGLOBULIN V-SET DOMAIN-CONTAINING PROTEIN"/>
    <property type="match status" value="1"/>
</dbReference>
<evidence type="ECO:0000313" key="2">
    <source>
        <dbReference type="EMBL" id="TRY57907.1"/>
    </source>
</evidence>
<dbReference type="InterPro" id="IPR036179">
    <property type="entry name" value="Ig-like_dom_sf"/>
</dbReference>
<comment type="caution">
    <text evidence="2">The sequence shown here is derived from an EMBL/GenBank/DDBJ whole genome shotgun (WGS) entry which is preliminary data.</text>
</comment>
<dbReference type="AlphaFoldDB" id="A0A553MXM4"/>
<keyword evidence="1" id="KW-0391">Immunity</keyword>
<gene>
    <name evidence="2" type="ORF">DNTS_014422</name>
</gene>
<proteinExistence type="predicted"/>
<dbReference type="CDD" id="cd00099">
    <property type="entry name" value="IgV"/>
    <property type="match status" value="1"/>
</dbReference>
<feature type="non-terminal residue" evidence="2">
    <location>
        <position position="191"/>
    </location>
</feature>
<keyword evidence="3" id="KW-1185">Reference proteome</keyword>
<dbReference type="EMBL" id="SRMA01027219">
    <property type="protein sequence ID" value="TRY57907.1"/>
    <property type="molecule type" value="Genomic_DNA"/>
</dbReference>
<evidence type="ECO:0008006" key="4">
    <source>
        <dbReference type="Google" id="ProtNLM"/>
    </source>
</evidence>
<evidence type="ECO:0000256" key="1">
    <source>
        <dbReference type="ARBA" id="ARBA00022859"/>
    </source>
</evidence>
<dbReference type="Proteomes" id="UP000316079">
    <property type="component" value="Unassembled WGS sequence"/>
</dbReference>
<reference evidence="2 3" key="1">
    <citation type="journal article" date="2019" name="Sci. Data">
        <title>Hybrid genome assembly and annotation of Danionella translucida.</title>
        <authorList>
            <person name="Kadobianskyi M."/>
            <person name="Schulze L."/>
            <person name="Schuelke M."/>
            <person name="Judkewitz B."/>
        </authorList>
    </citation>
    <scope>NUCLEOTIDE SEQUENCE [LARGE SCALE GENOMIC DNA]</scope>
    <source>
        <strain evidence="2 3">Bolton</strain>
    </source>
</reference>
<dbReference type="PANTHER" id="PTHR23268">
    <property type="entry name" value="T-CELL RECEPTOR BETA CHAIN"/>
    <property type="match status" value="1"/>
</dbReference>
<organism evidence="2 3">
    <name type="scientific">Danionella cerebrum</name>
    <dbReference type="NCBI Taxonomy" id="2873325"/>
    <lineage>
        <taxon>Eukaryota</taxon>
        <taxon>Metazoa</taxon>
        <taxon>Chordata</taxon>
        <taxon>Craniata</taxon>
        <taxon>Vertebrata</taxon>
        <taxon>Euteleostomi</taxon>
        <taxon>Actinopterygii</taxon>
        <taxon>Neopterygii</taxon>
        <taxon>Teleostei</taxon>
        <taxon>Ostariophysi</taxon>
        <taxon>Cypriniformes</taxon>
        <taxon>Danionidae</taxon>
        <taxon>Danioninae</taxon>
        <taxon>Danionella</taxon>
    </lineage>
</organism>
<name>A0A553MXM4_9TELE</name>
<dbReference type="GO" id="GO:0007166">
    <property type="term" value="P:cell surface receptor signaling pathway"/>
    <property type="evidence" value="ECO:0007669"/>
    <property type="project" value="TreeGrafter"/>
</dbReference>
<dbReference type="GO" id="GO:0002376">
    <property type="term" value="P:immune system process"/>
    <property type="evidence" value="ECO:0007669"/>
    <property type="project" value="UniProtKB-KW"/>
</dbReference>
<dbReference type="SUPFAM" id="SSF48726">
    <property type="entry name" value="Immunoglobulin"/>
    <property type="match status" value="2"/>
</dbReference>